<reference evidence="9" key="1">
    <citation type="journal article" date="2019" name="Int. J. Syst. Evol. Microbiol.">
        <title>The Global Catalogue of Microorganisms (GCM) 10K type strain sequencing project: providing services to taxonomists for standard genome sequencing and annotation.</title>
        <authorList>
            <consortium name="The Broad Institute Genomics Platform"/>
            <consortium name="The Broad Institute Genome Sequencing Center for Infectious Disease"/>
            <person name="Wu L."/>
            <person name="Ma J."/>
        </authorList>
    </citation>
    <scope>NUCLEOTIDE SEQUENCE [LARGE SCALE GENOMIC DNA]</scope>
    <source>
        <strain evidence="9">CCUG 56698</strain>
    </source>
</reference>
<dbReference type="Proteomes" id="UP001596527">
    <property type="component" value="Unassembled WGS sequence"/>
</dbReference>
<evidence type="ECO:0000313" key="8">
    <source>
        <dbReference type="EMBL" id="MFC7580423.1"/>
    </source>
</evidence>
<keyword evidence="2" id="KW-0378">Hydrolase</keyword>
<comment type="caution">
    <text evidence="8">The sequence shown here is derived from an EMBL/GenBank/DDBJ whole genome shotgun (WGS) entry which is preliminary data.</text>
</comment>
<dbReference type="GO" id="GO:0004386">
    <property type="term" value="F:helicase activity"/>
    <property type="evidence" value="ECO:0007669"/>
    <property type="project" value="UniProtKB-KW"/>
</dbReference>
<dbReference type="PROSITE" id="PS51194">
    <property type="entry name" value="HELICASE_CTER"/>
    <property type="match status" value="1"/>
</dbReference>
<feature type="region of interest" description="Disordered" evidence="5">
    <location>
        <begin position="1"/>
        <end position="29"/>
    </location>
</feature>
<dbReference type="Pfam" id="PF08148">
    <property type="entry name" value="DSHCT"/>
    <property type="match status" value="1"/>
</dbReference>
<dbReference type="EMBL" id="JBHTEF010000001">
    <property type="protein sequence ID" value="MFC7580423.1"/>
    <property type="molecule type" value="Genomic_DNA"/>
</dbReference>
<dbReference type="InterPro" id="IPR001650">
    <property type="entry name" value="Helicase_C-like"/>
</dbReference>
<keyword evidence="1" id="KW-0547">Nucleotide-binding</keyword>
<evidence type="ECO:0000256" key="4">
    <source>
        <dbReference type="ARBA" id="ARBA00022840"/>
    </source>
</evidence>
<feature type="compositionally biased region" description="Basic residues" evidence="5">
    <location>
        <begin position="1"/>
        <end position="13"/>
    </location>
</feature>
<evidence type="ECO:0000256" key="5">
    <source>
        <dbReference type="SAM" id="MobiDB-lite"/>
    </source>
</evidence>
<dbReference type="InterPro" id="IPR058621">
    <property type="entry name" value="SH3_HelY"/>
</dbReference>
<dbReference type="InterPro" id="IPR012961">
    <property type="entry name" value="Ski2/MTR4_C"/>
</dbReference>
<dbReference type="InterPro" id="IPR011545">
    <property type="entry name" value="DEAD/DEAH_box_helicase_dom"/>
</dbReference>
<dbReference type="SMART" id="SM01142">
    <property type="entry name" value="DSHCT"/>
    <property type="match status" value="1"/>
</dbReference>
<evidence type="ECO:0000256" key="1">
    <source>
        <dbReference type="ARBA" id="ARBA00022741"/>
    </source>
</evidence>
<dbReference type="SMART" id="SM00487">
    <property type="entry name" value="DEXDc"/>
    <property type="match status" value="1"/>
</dbReference>
<evidence type="ECO:0000256" key="3">
    <source>
        <dbReference type="ARBA" id="ARBA00022806"/>
    </source>
</evidence>
<evidence type="ECO:0000259" key="6">
    <source>
        <dbReference type="PROSITE" id="PS51192"/>
    </source>
</evidence>
<dbReference type="SUPFAM" id="SSF52540">
    <property type="entry name" value="P-loop containing nucleoside triphosphate hydrolases"/>
    <property type="match status" value="1"/>
</dbReference>
<dbReference type="RefSeq" id="WP_380972413.1">
    <property type="nucleotide sequence ID" value="NZ_JBHTEF010000001.1"/>
</dbReference>
<proteinExistence type="predicted"/>
<gene>
    <name evidence="8" type="ORF">ACFQWG_04200</name>
</gene>
<evidence type="ECO:0000259" key="7">
    <source>
        <dbReference type="PROSITE" id="PS51194"/>
    </source>
</evidence>
<dbReference type="Pfam" id="PF00271">
    <property type="entry name" value="Helicase_C"/>
    <property type="match status" value="1"/>
</dbReference>
<feature type="domain" description="Helicase C-terminal" evidence="7">
    <location>
        <begin position="303"/>
        <end position="506"/>
    </location>
</feature>
<name>A0ABW2SLK4_9ACTO</name>
<dbReference type="PROSITE" id="PS51192">
    <property type="entry name" value="HELICASE_ATP_BIND_1"/>
    <property type="match status" value="1"/>
</dbReference>
<dbReference type="Gene3D" id="1.10.3380.30">
    <property type="match status" value="1"/>
</dbReference>
<protein>
    <submittedName>
        <fullName evidence="8">DEAD/DEAH box helicase</fullName>
    </submittedName>
</protein>
<evidence type="ECO:0000256" key="2">
    <source>
        <dbReference type="ARBA" id="ARBA00022801"/>
    </source>
</evidence>
<sequence length="940" mass="101890">MTPPRRRVRRRHGGPAGQPETPVSRGPAQIRESMSAAERFEVFRRHQAFEASHRHDYAATLGFELDPFQLDAMEGVEDGDSVLVAAPTGAGKTVVGEFACDLAVSRGQRAFYTTPIKALSNQKYVDLQARFGEANVGLLTGDVSVNPGAPVVVMTTEVLRNMIYAGTDLSDLSHVVLDEVHYLADRFRGPVWEEVIIHLPSHVRVVALSATVSNAEEFGAWMREVRGSCRIVVSERRPVPLYQHMMVGSVLFDLYAPSSNGSGRLNPELVAATQAPRRPRPRGGGRWSPDEGAPARPRGRRESRPQALITLDRARLLPAIVFIFSRAGCDDAVSAVLASGIVLTSRGEADRIRSVVEEAVATIPPEDHAVLGVSRWAAGLERGIAAHHAGLLPIMKETVEKLFTRGLVKVVYATETLALGINMPARTVVIESLTKWNGAAHVQLSAGEYTQLSGRAGRRGIDSEGHAVVLHRGRVAPEEVAALASRRTYPLVSAFHPTYNMVVNLLTHSSRAATRDVLETSFAQFQADGAVVGLARQAREREREMIELESQVACELGDAREYFALRDELAAAQKTRARRRVGEGRRAAALALAEVRPGDVLAYRRGRHGNHAVALTPAQGTSDAPLVQVLGTDGRLRRLGPEDAGGGVAVVGRLAPGTDLRRVRRARDRSELADELRRLVRSGSLEEAPGRAEGGQDPHLLELERRIRSHPVHQCPERETHAVAGHAWMRARHEYERLARSVEGRTNSVAKEFDRVCEVLDLLGFLDGGEVTEAGQQLRRVFGERDLVVVEAIRSGAWDGLSGPELAAIASTVIFEARSDRDRDLEPALPGGPRGGLARAWAGTLAAQGRVSDAEARAGASPTPEVEPGLMAAVHAWASGASLSTALDAADLQGGDFVRRIRQIMDLLDQLRHIDRPGLAARARAARDLLVRGVVAWSVV</sequence>
<dbReference type="InterPro" id="IPR050699">
    <property type="entry name" value="RNA-DNA_Helicase"/>
</dbReference>
<keyword evidence="4" id="KW-0067">ATP-binding</keyword>
<dbReference type="Gene3D" id="3.40.50.300">
    <property type="entry name" value="P-loop containing nucleotide triphosphate hydrolases"/>
    <property type="match status" value="2"/>
</dbReference>
<dbReference type="InterPro" id="IPR027417">
    <property type="entry name" value="P-loop_NTPase"/>
</dbReference>
<dbReference type="Pfam" id="PF00270">
    <property type="entry name" value="DEAD"/>
    <property type="match status" value="1"/>
</dbReference>
<feature type="region of interest" description="Disordered" evidence="5">
    <location>
        <begin position="265"/>
        <end position="304"/>
    </location>
</feature>
<dbReference type="Pfam" id="PF26090">
    <property type="entry name" value="SH3_HelY"/>
    <property type="match status" value="1"/>
</dbReference>
<keyword evidence="9" id="KW-1185">Reference proteome</keyword>
<evidence type="ECO:0000313" key="9">
    <source>
        <dbReference type="Proteomes" id="UP001596527"/>
    </source>
</evidence>
<dbReference type="SMART" id="SM00490">
    <property type="entry name" value="HELICc"/>
    <property type="match status" value="1"/>
</dbReference>
<feature type="domain" description="Helicase ATP-binding" evidence="6">
    <location>
        <begin position="73"/>
        <end position="230"/>
    </location>
</feature>
<dbReference type="PANTHER" id="PTHR12131">
    <property type="entry name" value="ATP-DEPENDENT RNA AND DNA HELICASE"/>
    <property type="match status" value="1"/>
</dbReference>
<keyword evidence="3 8" id="KW-0347">Helicase</keyword>
<accession>A0ABW2SLK4</accession>
<dbReference type="InterPro" id="IPR014001">
    <property type="entry name" value="Helicase_ATP-bd"/>
</dbReference>
<dbReference type="CDD" id="cd18795">
    <property type="entry name" value="SF2_C_Ski2"/>
    <property type="match status" value="1"/>
</dbReference>
<organism evidence="8 9">
    <name type="scientific">Schaalia naturae</name>
    <dbReference type="NCBI Taxonomy" id="635203"/>
    <lineage>
        <taxon>Bacteria</taxon>
        <taxon>Bacillati</taxon>
        <taxon>Actinomycetota</taxon>
        <taxon>Actinomycetes</taxon>
        <taxon>Actinomycetales</taxon>
        <taxon>Actinomycetaceae</taxon>
        <taxon>Schaalia</taxon>
    </lineage>
</organism>
<dbReference type="PANTHER" id="PTHR12131:SF1">
    <property type="entry name" value="ATP-DEPENDENT RNA HELICASE SUPV3L1, MITOCHONDRIAL-RELATED"/>
    <property type="match status" value="1"/>
</dbReference>